<dbReference type="Proteomes" id="UP000610931">
    <property type="component" value="Unassembled WGS sequence"/>
</dbReference>
<comment type="caution">
    <text evidence="2">The sequence shown here is derived from an EMBL/GenBank/DDBJ whole genome shotgun (WGS) entry which is preliminary data.</text>
</comment>
<feature type="transmembrane region" description="Helical" evidence="1">
    <location>
        <begin position="113"/>
        <end position="134"/>
    </location>
</feature>
<feature type="transmembrane region" description="Helical" evidence="1">
    <location>
        <begin position="55"/>
        <end position="76"/>
    </location>
</feature>
<accession>A0A8J7IQ54</accession>
<feature type="transmembrane region" description="Helical" evidence="1">
    <location>
        <begin position="7"/>
        <end position="25"/>
    </location>
</feature>
<evidence type="ECO:0000313" key="3">
    <source>
        <dbReference type="Proteomes" id="UP000610931"/>
    </source>
</evidence>
<feature type="transmembrane region" description="Helical" evidence="1">
    <location>
        <begin position="149"/>
        <end position="168"/>
    </location>
</feature>
<evidence type="ECO:0008006" key="4">
    <source>
        <dbReference type="Google" id="ProtNLM"/>
    </source>
</evidence>
<keyword evidence="1" id="KW-0812">Transmembrane</keyword>
<keyword evidence="3" id="KW-1185">Reference proteome</keyword>
<dbReference type="AlphaFoldDB" id="A0A8J7IQ54"/>
<feature type="transmembrane region" description="Helical" evidence="1">
    <location>
        <begin position="175"/>
        <end position="196"/>
    </location>
</feature>
<sequence length="233" mass="27073">MSKFKILTGLVVLLYVLSITFQFIGNNDFSYNFESLILPTITIIYFLYVEKRSLFFSLFLVVYSISDLSILVSDYIPKDVDYFLGNSLYVIAYIFLLAEVFKSLNIWHVVKNFKMHIIVLMVLNVYLVYVLQVIVDPQAELGNEYYMELVYNVVTFLLLSVALLNYFYKDDKRSLYLFIGALCIVFSEIIDVAYLYITQRSLLNVSSITLAVASFYFFFQHSKLNGEESKAIL</sequence>
<gene>
    <name evidence="2" type="ORF">JF259_13020</name>
</gene>
<dbReference type="EMBL" id="JAELVQ010000018">
    <property type="protein sequence ID" value="MBJ6369012.1"/>
    <property type="molecule type" value="Genomic_DNA"/>
</dbReference>
<name>A0A8J7IQ54_9FLAO</name>
<feature type="transmembrane region" description="Helical" evidence="1">
    <location>
        <begin position="82"/>
        <end position="101"/>
    </location>
</feature>
<proteinExistence type="predicted"/>
<evidence type="ECO:0000256" key="1">
    <source>
        <dbReference type="SAM" id="Phobius"/>
    </source>
</evidence>
<feature type="transmembrane region" description="Helical" evidence="1">
    <location>
        <begin position="202"/>
        <end position="219"/>
    </location>
</feature>
<organism evidence="2 3">
    <name type="scientific">Snuella sedimenti</name>
    <dbReference type="NCBI Taxonomy" id="2798802"/>
    <lineage>
        <taxon>Bacteria</taxon>
        <taxon>Pseudomonadati</taxon>
        <taxon>Bacteroidota</taxon>
        <taxon>Flavobacteriia</taxon>
        <taxon>Flavobacteriales</taxon>
        <taxon>Flavobacteriaceae</taxon>
        <taxon>Snuella</taxon>
    </lineage>
</organism>
<protein>
    <recommendedName>
        <fullName evidence="4">YhhN-like protein</fullName>
    </recommendedName>
</protein>
<keyword evidence="1" id="KW-0472">Membrane</keyword>
<keyword evidence="1" id="KW-1133">Transmembrane helix</keyword>
<dbReference type="RefSeq" id="WP_199115772.1">
    <property type="nucleotide sequence ID" value="NZ_JAELVQ010000018.1"/>
</dbReference>
<evidence type="ECO:0000313" key="2">
    <source>
        <dbReference type="EMBL" id="MBJ6369012.1"/>
    </source>
</evidence>
<reference evidence="2" key="1">
    <citation type="submission" date="2020-12" db="EMBL/GenBank/DDBJ databases">
        <title>Snuella sp. nov., isolated from sediment in Incheon.</title>
        <authorList>
            <person name="Kim W."/>
        </authorList>
    </citation>
    <scope>NUCLEOTIDE SEQUENCE</scope>
    <source>
        <strain evidence="2">CAU 1569</strain>
    </source>
</reference>
<feature type="transmembrane region" description="Helical" evidence="1">
    <location>
        <begin position="31"/>
        <end position="48"/>
    </location>
</feature>